<evidence type="ECO:0000256" key="4">
    <source>
        <dbReference type="SAM" id="Coils"/>
    </source>
</evidence>
<reference evidence="6 7" key="1">
    <citation type="journal article" date="2023" name="G3 (Bethesda)">
        <title>A high-quality reference genome for the fission yeast Schizosaccharomyces osmophilus.</title>
        <authorList>
            <person name="Jia G.S."/>
            <person name="Zhang W.C."/>
            <person name="Liang Y."/>
            <person name="Liu X.H."/>
            <person name="Rhind N."/>
            <person name="Pidoux A."/>
            <person name="Brysch-Herzberg M."/>
            <person name="Du L.L."/>
        </authorList>
    </citation>
    <scope>NUCLEOTIDE SEQUENCE [LARGE SCALE GENOMIC DNA]</scope>
    <source>
        <strain evidence="6 7">CBS 15793</strain>
    </source>
</reference>
<dbReference type="GO" id="GO:0003697">
    <property type="term" value="F:single-stranded DNA binding"/>
    <property type="evidence" value="ECO:0007669"/>
    <property type="project" value="TreeGrafter"/>
</dbReference>
<dbReference type="KEGG" id="som:SOMG_03987"/>
<evidence type="ECO:0000256" key="1">
    <source>
        <dbReference type="ARBA" id="ARBA00010171"/>
    </source>
</evidence>
<feature type="domain" description="Rad50/SbcC-type AAA" evidence="5">
    <location>
        <begin position="26"/>
        <end position="234"/>
    </location>
</feature>
<dbReference type="GO" id="GO:0000724">
    <property type="term" value="P:double-strand break repair via homologous recombination"/>
    <property type="evidence" value="ECO:0007669"/>
    <property type="project" value="TreeGrafter"/>
</dbReference>
<dbReference type="Gene3D" id="3.40.50.300">
    <property type="entry name" value="P-loop containing nucleotide triphosphate hydrolases"/>
    <property type="match status" value="2"/>
</dbReference>
<feature type="coiled-coil region" evidence="4">
    <location>
        <begin position="870"/>
        <end position="897"/>
    </location>
</feature>
<dbReference type="GO" id="GO:0016887">
    <property type="term" value="F:ATP hydrolysis activity"/>
    <property type="evidence" value="ECO:0007669"/>
    <property type="project" value="InterPro"/>
</dbReference>
<evidence type="ECO:0000256" key="2">
    <source>
        <dbReference type="ARBA" id="ARBA00018687"/>
    </source>
</evidence>
<dbReference type="SUPFAM" id="SSF52540">
    <property type="entry name" value="P-loop containing nucleoside triphosphate hydrolases"/>
    <property type="match status" value="1"/>
</dbReference>
<dbReference type="Pfam" id="PF13476">
    <property type="entry name" value="AAA_23"/>
    <property type="match status" value="1"/>
</dbReference>
<dbReference type="InterPro" id="IPR038729">
    <property type="entry name" value="Rad50/SbcC_AAA"/>
</dbReference>
<dbReference type="GO" id="GO:0030915">
    <property type="term" value="C:Smc5-Smc6 complex"/>
    <property type="evidence" value="ECO:0007669"/>
    <property type="project" value="TreeGrafter"/>
</dbReference>
<dbReference type="GeneID" id="80877463"/>
<dbReference type="AlphaFoldDB" id="A0AAE9WDF3"/>
<comment type="similarity">
    <text evidence="1">Belongs to the SMC family. SMC5 subfamily.</text>
</comment>
<protein>
    <recommendedName>
        <fullName evidence="2">Structural maintenance of chromosomes protein 5</fullName>
    </recommendedName>
</protein>
<dbReference type="EMBL" id="CP115612">
    <property type="protein sequence ID" value="WBW74219.1"/>
    <property type="molecule type" value="Genomic_DNA"/>
</dbReference>
<dbReference type="PANTHER" id="PTHR45916">
    <property type="entry name" value="STRUCTURAL MAINTENANCE OF CHROMOSOMES PROTEIN 5"/>
    <property type="match status" value="1"/>
</dbReference>
<proteinExistence type="inferred from homology"/>
<dbReference type="Proteomes" id="UP001212411">
    <property type="component" value="Chromosome 2"/>
</dbReference>
<evidence type="ECO:0000256" key="3">
    <source>
        <dbReference type="ARBA" id="ARBA00023054"/>
    </source>
</evidence>
<sequence>MEGHRPEKRRRNNPDYSKYAYGSIVRVKLINFVTYEYCEFFPGPYLNMVIGPNGTGKSTVVSAICLGLGWPPKLLGRAKEAREYIKYGKNSATIELELKLKNDKTVIITRVFSQDKSSSFSINKEACSSSAISHLMEKFNIQLNNLCHFLPQDRVAEFAQLDPFTRLIETERAIDYDGLLLDHEKLIDLRREEKDAMQYKDQGQNTLSSIKERQQALEKEVKIFKDREKIQSYLGMLAVAKDLVVYREKTVIYNQLRDNKKEIKEQLKQFIEESRPILSLTDQFQSDLQDKEEAFNQLSSSLTGFKHHAEREKLSVSKYMENEKRIYEKINSNRALLKASQSAVQEAQQALDGLLGIMGPKPSDQNFEVIHQNMQELNSEKLRYENEKLESSHALGSIRTSKAQKLLDIDNIRRELNAYNDLTRRKLKYIATTPGWEDAFHTYQILKENESTFVEAAYGPIYMHLECKDKKVAPLIEGFFRADTFRTFVMSNYTDYLKLMDHITSKTRYTPTVREFSSERNKKLDDFQCMCSREKLKSFGFDGYLLDYLEGPEVVLVALCHMLKIHQIPVAEKELSPTCVNALNNYRLPNGDPVFRTYLAGSSIHLVFRSPYGNRELTQRTDPLPSNSVYFSESVEPSLVKEKEEQLSSQTSGLDELQANESRLQNKVGECDALISEANEKIGDLRKERDEKLAPLREWQNLNDKVNHQRLVFDQRKKIPSQYERELESSKELRKENCIALMDSITKMKDWNTKATIEFEKSLGSRLNVIETEYRLQKHELDAEQVNTMMRELHDKQQETSVKIAAARKDAMETYNSVVERLQNEDQERQTSITEESENFATVSEVENKISVEETKLGFMNVNNFVMEQYDRRKIEIEELEVKMSRLDESMLVTQEKIEDIKKSWLVKLEGVIECITERFSRSMSSMGYAGEVRLGKAEDFDKWRIDIMVQFREAEGLQKLTGQRQSGGERSVSTIMYLLALQGVATAPFRIVDEINQGMDPRNERVVHSHIVNSTCETPSSQYFLVTPKLLPDLTYHRNLKVLCICNGSWLPNTFRMSLTSYLENLKSELLLPAS</sequence>
<evidence type="ECO:0000259" key="5">
    <source>
        <dbReference type="Pfam" id="PF13476"/>
    </source>
</evidence>
<dbReference type="PANTHER" id="PTHR45916:SF1">
    <property type="entry name" value="STRUCTURAL MAINTENANCE OF CHROMOSOMES PROTEIN 5"/>
    <property type="match status" value="1"/>
</dbReference>
<dbReference type="InterPro" id="IPR027417">
    <property type="entry name" value="P-loop_NTPase"/>
</dbReference>
<gene>
    <name evidence="6" type="primary">smc5</name>
    <name evidence="6" type="ORF">SOMG_03987</name>
</gene>
<evidence type="ECO:0000313" key="6">
    <source>
        <dbReference type="EMBL" id="WBW74219.1"/>
    </source>
</evidence>
<evidence type="ECO:0000313" key="7">
    <source>
        <dbReference type="Proteomes" id="UP001212411"/>
    </source>
</evidence>
<accession>A0AAE9WDF3</accession>
<keyword evidence="7" id="KW-1185">Reference proteome</keyword>
<dbReference type="RefSeq" id="XP_056038462.1">
    <property type="nucleotide sequence ID" value="XM_056182774.1"/>
</dbReference>
<keyword evidence="3 4" id="KW-0175">Coiled coil</keyword>
<feature type="coiled-coil region" evidence="4">
    <location>
        <begin position="200"/>
        <end position="273"/>
    </location>
</feature>
<dbReference type="GO" id="GO:0005634">
    <property type="term" value="C:nucleus"/>
    <property type="evidence" value="ECO:0007669"/>
    <property type="project" value="TreeGrafter"/>
</dbReference>
<name>A0AAE9WDF3_9SCHI</name>
<organism evidence="6 7">
    <name type="scientific">Schizosaccharomyces osmophilus</name>
    <dbReference type="NCBI Taxonomy" id="2545709"/>
    <lineage>
        <taxon>Eukaryota</taxon>
        <taxon>Fungi</taxon>
        <taxon>Dikarya</taxon>
        <taxon>Ascomycota</taxon>
        <taxon>Taphrinomycotina</taxon>
        <taxon>Schizosaccharomycetes</taxon>
        <taxon>Schizosaccharomycetales</taxon>
        <taxon>Schizosaccharomycetaceae</taxon>
        <taxon>Schizosaccharomyces</taxon>
    </lineage>
</organism>